<comment type="caution">
    <text evidence="2">The sequence shown here is derived from an EMBL/GenBank/DDBJ whole genome shotgun (WGS) entry which is preliminary data.</text>
</comment>
<dbReference type="AlphaFoldDB" id="A0AA37V1E6"/>
<dbReference type="EMBL" id="BRXS01000004">
    <property type="protein sequence ID" value="GLC26065.1"/>
    <property type="molecule type" value="Genomic_DNA"/>
</dbReference>
<sequence length="294" mass="29884">MAVIARHALAGLSGLAALVAPAGVLRAQTATAPGSAMVTLRLRPRAGDTLHLRFEQTVSGAAKASKPTRLLSSMMVISRSIVESSDAAGSVVVAHTDSVELRMPGAPPEALARARKGMQGRATRMRVAPDGAMRWLPEGGTGGRADAASGASTGTALGLPGALPAMPVAIGATWTRTMPLPWAEGTPARAEGEAPRLEVVFRLDSVGRGGTLAFVSMRGRLLAARGAPVRVGGAAVDGGTAAGQLRLDLGRGWIVDSRVDFALDLVPPSAASAAPGTPPAPPMRVVVSQRLVAR</sequence>
<protein>
    <submittedName>
        <fullName evidence="2">Uncharacterized protein</fullName>
    </submittedName>
</protein>
<proteinExistence type="predicted"/>
<accession>A0AA37V1E6</accession>
<keyword evidence="3" id="KW-1185">Reference proteome</keyword>
<reference evidence="2" key="1">
    <citation type="submission" date="2022-08" db="EMBL/GenBank/DDBJ databases">
        <title>Draft genome sequencing of Roseisolibacter agri AW1220.</title>
        <authorList>
            <person name="Tobiishi Y."/>
            <person name="Tonouchi A."/>
        </authorList>
    </citation>
    <scope>NUCLEOTIDE SEQUENCE</scope>
    <source>
        <strain evidence="2">AW1220</strain>
    </source>
</reference>
<keyword evidence="1" id="KW-0732">Signal</keyword>
<feature type="chain" id="PRO_5041353967" evidence="1">
    <location>
        <begin position="23"/>
        <end position="294"/>
    </location>
</feature>
<name>A0AA37V1E6_9BACT</name>
<evidence type="ECO:0000313" key="3">
    <source>
        <dbReference type="Proteomes" id="UP001161325"/>
    </source>
</evidence>
<dbReference type="Proteomes" id="UP001161325">
    <property type="component" value="Unassembled WGS sequence"/>
</dbReference>
<organism evidence="2 3">
    <name type="scientific">Roseisolibacter agri</name>
    <dbReference type="NCBI Taxonomy" id="2014610"/>
    <lineage>
        <taxon>Bacteria</taxon>
        <taxon>Pseudomonadati</taxon>
        <taxon>Gemmatimonadota</taxon>
        <taxon>Gemmatimonadia</taxon>
        <taxon>Gemmatimonadales</taxon>
        <taxon>Gemmatimonadaceae</taxon>
        <taxon>Roseisolibacter</taxon>
    </lineage>
</organism>
<evidence type="ECO:0000256" key="1">
    <source>
        <dbReference type="SAM" id="SignalP"/>
    </source>
</evidence>
<gene>
    <name evidence="2" type="ORF">rosag_25780</name>
</gene>
<feature type="signal peptide" evidence="1">
    <location>
        <begin position="1"/>
        <end position="22"/>
    </location>
</feature>
<evidence type="ECO:0000313" key="2">
    <source>
        <dbReference type="EMBL" id="GLC26065.1"/>
    </source>
</evidence>